<keyword evidence="1 2" id="KW-0193">Cuticle</keyword>
<evidence type="ECO:0000256" key="2">
    <source>
        <dbReference type="PROSITE-ProRule" id="PRU00497"/>
    </source>
</evidence>
<dbReference type="GO" id="GO:0008010">
    <property type="term" value="F:structural constituent of chitin-based larval cuticle"/>
    <property type="evidence" value="ECO:0007669"/>
    <property type="project" value="TreeGrafter"/>
</dbReference>
<keyword evidence="4" id="KW-1185">Reference proteome</keyword>
<dbReference type="EMBL" id="VIIS01000825">
    <property type="protein sequence ID" value="KAF0304618.1"/>
    <property type="molecule type" value="Genomic_DNA"/>
</dbReference>
<organism evidence="3 4">
    <name type="scientific">Amphibalanus amphitrite</name>
    <name type="common">Striped barnacle</name>
    <name type="synonym">Balanus amphitrite</name>
    <dbReference type="NCBI Taxonomy" id="1232801"/>
    <lineage>
        <taxon>Eukaryota</taxon>
        <taxon>Metazoa</taxon>
        <taxon>Ecdysozoa</taxon>
        <taxon>Arthropoda</taxon>
        <taxon>Crustacea</taxon>
        <taxon>Multicrustacea</taxon>
        <taxon>Cirripedia</taxon>
        <taxon>Thoracica</taxon>
        <taxon>Thoracicalcarea</taxon>
        <taxon>Balanomorpha</taxon>
        <taxon>Balanoidea</taxon>
        <taxon>Balanidae</taxon>
        <taxon>Amphibalaninae</taxon>
        <taxon>Amphibalanus</taxon>
    </lineage>
</organism>
<evidence type="ECO:0000313" key="3">
    <source>
        <dbReference type="EMBL" id="KAF0304618.1"/>
    </source>
</evidence>
<dbReference type="InterPro" id="IPR050468">
    <property type="entry name" value="Cuticle_Struct_Prot"/>
</dbReference>
<dbReference type="GO" id="GO:0062129">
    <property type="term" value="C:chitin-based extracellular matrix"/>
    <property type="evidence" value="ECO:0007669"/>
    <property type="project" value="TreeGrafter"/>
</dbReference>
<evidence type="ECO:0000256" key="1">
    <source>
        <dbReference type="ARBA" id="ARBA00022460"/>
    </source>
</evidence>
<comment type="caution">
    <text evidence="3">The sequence shown here is derived from an EMBL/GenBank/DDBJ whole genome shotgun (WGS) entry which is preliminary data.</text>
</comment>
<dbReference type="InterPro" id="IPR000618">
    <property type="entry name" value="Insect_cuticle"/>
</dbReference>
<gene>
    <name evidence="3" type="primary">LCP22_17</name>
    <name evidence="3" type="ORF">FJT64_002664</name>
</gene>
<dbReference type="PRINTS" id="PR00947">
    <property type="entry name" value="CUTICLE"/>
</dbReference>
<protein>
    <submittedName>
        <fullName evidence="3">Larval cuticle protein LCP-22</fullName>
    </submittedName>
</protein>
<evidence type="ECO:0000313" key="4">
    <source>
        <dbReference type="Proteomes" id="UP000440578"/>
    </source>
</evidence>
<dbReference type="PROSITE" id="PS51155">
    <property type="entry name" value="CHIT_BIND_RR_2"/>
    <property type="match status" value="2"/>
</dbReference>
<dbReference type="AlphaFoldDB" id="A0A6A4WRA4"/>
<reference evidence="3 4" key="1">
    <citation type="submission" date="2019-07" db="EMBL/GenBank/DDBJ databases">
        <title>Draft genome assembly of a fouling barnacle, Amphibalanus amphitrite (Darwin, 1854): The first reference genome for Thecostraca.</title>
        <authorList>
            <person name="Kim W."/>
        </authorList>
    </citation>
    <scope>NUCLEOTIDE SEQUENCE [LARGE SCALE GENOMIC DNA]</scope>
    <source>
        <strain evidence="3">SNU_AA5</strain>
        <tissue evidence="3">Soma without cirri and trophi</tissue>
    </source>
</reference>
<dbReference type="Proteomes" id="UP000440578">
    <property type="component" value="Unassembled WGS sequence"/>
</dbReference>
<sequence length="228" mass="24876">MFLLASLVVLAAARPQDLEPQFKTLEDAGILRMDSTMNEDGSFQYGFETTDPIQQDVAGQPKQIGEEVGIAMQGSYSFQTPEGQTITINWVADEKGYQPEGDAIPLVVCALVALAAAQPQEFQENRPQFKTLEEAGILRMEMSQSEDGSFQYGFETTDPIQQDVAGQPKQIGEEIGIVMQGSYSFQTPDGQTITVNWVADENGFQPQGDAIPQGINAQAPVLSSEEFK</sequence>
<proteinExistence type="predicted"/>
<dbReference type="PANTHER" id="PTHR10380">
    <property type="entry name" value="CUTICLE PROTEIN"/>
    <property type="match status" value="1"/>
</dbReference>
<dbReference type="OrthoDB" id="6515429at2759"/>
<dbReference type="PANTHER" id="PTHR10380:SF173">
    <property type="entry name" value="CUTICULAR PROTEIN 47EF, ISOFORM C-RELATED"/>
    <property type="match status" value="1"/>
</dbReference>
<accession>A0A6A4WRA4</accession>
<dbReference type="Pfam" id="PF00379">
    <property type="entry name" value="Chitin_bind_4"/>
    <property type="match status" value="2"/>
</dbReference>
<name>A0A6A4WRA4_AMPAM</name>